<keyword evidence="3" id="KW-1185">Reference proteome</keyword>
<dbReference type="Proteomes" id="UP001420932">
    <property type="component" value="Unassembled WGS sequence"/>
</dbReference>
<evidence type="ECO:0000313" key="3">
    <source>
        <dbReference type="Proteomes" id="UP001420932"/>
    </source>
</evidence>
<name>A0AAP0J9R4_9MAGN</name>
<sequence length="375" mass="42654">MYAFTDCCSNCGISIFSLLHQRSSSHLRIILGLYCCCRFHALQQKLGYHMLDNAAYYFSQSRHCSKKVDWKKLRPMIHKRIEKRAKDYPVEAMVPVAYEVIKARALLIDGITTLLKSIPIKACKFCPEIFIGEKGHLIKTCHGFRRHAKNQVHEWTTGGLNDILVPVETFHLRKMFQDIIKHDQRFDFDRIPAVLELCCQAGVNIFDESLQSMIWKSNISEGSTATATNPQLFVDDLIIIANGTLDAWERLRSGVQRLLLVYPGKVCKHCSEVHIGPSGHKARLCGVFKHESWRGTHLWKKAELDDLVPPKVVWRRRCQDPPLLFDEGRDFYGHAPAVVELCAQAGAVVPTKYFCMMKFNGLGPPASLLPNISFS</sequence>
<dbReference type="InterPro" id="IPR023342">
    <property type="entry name" value="APO_dom"/>
</dbReference>
<accession>A0AAP0J9R4</accession>
<feature type="domain" description="APO" evidence="1">
    <location>
        <begin position="266"/>
        <end position="351"/>
    </location>
</feature>
<dbReference type="AlphaFoldDB" id="A0AAP0J9R4"/>
<protein>
    <recommendedName>
        <fullName evidence="1">APO domain-containing protein</fullName>
    </recommendedName>
</protein>
<dbReference type="PROSITE" id="PS51499">
    <property type="entry name" value="APO"/>
    <property type="match status" value="2"/>
</dbReference>
<organism evidence="2 3">
    <name type="scientific">Stephania yunnanensis</name>
    <dbReference type="NCBI Taxonomy" id="152371"/>
    <lineage>
        <taxon>Eukaryota</taxon>
        <taxon>Viridiplantae</taxon>
        <taxon>Streptophyta</taxon>
        <taxon>Embryophyta</taxon>
        <taxon>Tracheophyta</taxon>
        <taxon>Spermatophyta</taxon>
        <taxon>Magnoliopsida</taxon>
        <taxon>Ranunculales</taxon>
        <taxon>Menispermaceae</taxon>
        <taxon>Menispermoideae</taxon>
        <taxon>Cissampelideae</taxon>
        <taxon>Stephania</taxon>
    </lineage>
</organism>
<dbReference type="GO" id="GO:0003723">
    <property type="term" value="F:RNA binding"/>
    <property type="evidence" value="ECO:0007669"/>
    <property type="project" value="InterPro"/>
</dbReference>
<reference evidence="2 3" key="1">
    <citation type="submission" date="2024-01" db="EMBL/GenBank/DDBJ databases">
        <title>Genome assemblies of Stephania.</title>
        <authorList>
            <person name="Yang L."/>
        </authorList>
    </citation>
    <scope>NUCLEOTIDE SEQUENCE [LARGE SCALE GENOMIC DNA]</scope>
    <source>
        <strain evidence="2">YNDBR</strain>
        <tissue evidence="2">Leaf</tissue>
    </source>
</reference>
<feature type="domain" description="APO" evidence="1">
    <location>
        <begin position="122"/>
        <end position="207"/>
    </location>
</feature>
<dbReference type="PANTHER" id="PTHR10388">
    <property type="entry name" value="EUKARYOTIC TRANSLATION INITIATION FACTOR SUI1"/>
    <property type="match status" value="1"/>
</dbReference>
<evidence type="ECO:0000259" key="1">
    <source>
        <dbReference type="PROSITE" id="PS51499"/>
    </source>
</evidence>
<proteinExistence type="predicted"/>
<dbReference type="Pfam" id="PF05634">
    <property type="entry name" value="APO_RNA-bind"/>
    <property type="match status" value="2"/>
</dbReference>
<gene>
    <name evidence="2" type="ORF">Syun_017723</name>
</gene>
<dbReference type="EMBL" id="JBBNAF010000007">
    <property type="protein sequence ID" value="KAK9128926.1"/>
    <property type="molecule type" value="Genomic_DNA"/>
</dbReference>
<comment type="caution">
    <text evidence="2">The sequence shown here is derived from an EMBL/GenBank/DDBJ whole genome shotgun (WGS) entry which is preliminary data.</text>
</comment>
<evidence type="ECO:0000313" key="2">
    <source>
        <dbReference type="EMBL" id="KAK9128926.1"/>
    </source>
</evidence>